<keyword evidence="2" id="KW-0812">Transmembrane</keyword>
<dbReference type="InterPro" id="IPR051836">
    <property type="entry name" value="Kremen_rcpt"/>
</dbReference>
<evidence type="ECO:0000256" key="7">
    <source>
        <dbReference type="SAM" id="MobiDB-lite"/>
    </source>
</evidence>
<evidence type="ECO:0000313" key="11">
    <source>
        <dbReference type="Proteomes" id="UP001150941"/>
    </source>
</evidence>
<dbReference type="Pfam" id="PF01822">
    <property type="entry name" value="WSC"/>
    <property type="match status" value="1"/>
</dbReference>
<keyword evidence="11" id="KW-1185">Reference proteome</keyword>
<feature type="domain" description="WSC" evidence="9">
    <location>
        <begin position="22"/>
        <end position="110"/>
    </location>
</feature>
<comment type="subcellular location">
    <subcellularLocation>
        <location evidence="1">Membrane</location>
        <topology evidence="1">Single-pass membrane protein</topology>
    </subcellularLocation>
</comment>
<evidence type="ECO:0000256" key="5">
    <source>
        <dbReference type="ARBA" id="ARBA00023136"/>
    </source>
</evidence>
<sequence>MHYQQLFATLALAAPLVAAAGYSSQLGCFTQVPSLTQVESYEFQNNGYCRNKCAGANYLYAALKDDDCGCSNSAPTSESQISTAKCSTRCSGYPTDMCGGQDSWTVIRAMDDADSSEDDDDIVTSAANVGIADPITASAPAASASESSAPSSTPTIIGPMKTATDVAEATTTNGIIVPVSVSPDSIPTGILTAASSAGKHTTTDAASSTMVTATKATATTSSSASASPTSTGNAAGALRAAPVAGVLAAGVALLL</sequence>
<accession>A0A9W9NK22</accession>
<dbReference type="RefSeq" id="XP_058326949.1">
    <property type="nucleotide sequence ID" value="XM_058478619.1"/>
</dbReference>
<feature type="chain" id="PRO_5040797263" description="WSC domain-containing protein" evidence="8">
    <location>
        <begin position="20"/>
        <end position="255"/>
    </location>
</feature>
<evidence type="ECO:0000256" key="6">
    <source>
        <dbReference type="ARBA" id="ARBA00023180"/>
    </source>
</evidence>
<keyword evidence="5" id="KW-0472">Membrane</keyword>
<evidence type="ECO:0000256" key="2">
    <source>
        <dbReference type="ARBA" id="ARBA00022692"/>
    </source>
</evidence>
<evidence type="ECO:0000256" key="1">
    <source>
        <dbReference type="ARBA" id="ARBA00004167"/>
    </source>
</evidence>
<dbReference type="OrthoDB" id="2019572at2759"/>
<dbReference type="PROSITE" id="PS51212">
    <property type="entry name" value="WSC"/>
    <property type="match status" value="1"/>
</dbReference>
<protein>
    <recommendedName>
        <fullName evidence="9">WSC domain-containing protein</fullName>
    </recommendedName>
</protein>
<evidence type="ECO:0000259" key="9">
    <source>
        <dbReference type="PROSITE" id="PS51212"/>
    </source>
</evidence>
<dbReference type="InterPro" id="IPR002889">
    <property type="entry name" value="WSC_carb-bd"/>
</dbReference>
<evidence type="ECO:0000256" key="3">
    <source>
        <dbReference type="ARBA" id="ARBA00022729"/>
    </source>
</evidence>
<dbReference type="GeneID" id="83205922"/>
<dbReference type="GO" id="GO:0005886">
    <property type="term" value="C:plasma membrane"/>
    <property type="evidence" value="ECO:0007669"/>
    <property type="project" value="TreeGrafter"/>
</dbReference>
<dbReference type="SMART" id="SM00321">
    <property type="entry name" value="WSC"/>
    <property type="match status" value="1"/>
</dbReference>
<evidence type="ECO:0000256" key="8">
    <source>
        <dbReference type="SAM" id="SignalP"/>
    </source>
</evidence>
<dbReference type="PANTHER" id="PTHR24269">
    <property type="entry name" value="KREMEN PROTEIN"/>
    <property type="match status" value="1"/>
</dbReference>
<feature type="signal peptide" evidence="8">
    <location>
        <begin position="1"/>
        <end position="19"/>
    </location>
</feature>
<dbReference type="AlphaFoldDB" id="A0A9W9NK22"/>
<name>A0A9W9NK22_9EURO</name>
<dbReference type="PANTHER" id="PTHR24269:SF16">
    <property type="entry name" value="PROTEIN SLG1"/>
    <property type="match status" value="1"/>
</dbReference>
<dbReference type="EMBL" id="JAPQKS010000007">
    <property type="protein sequence ID" value="KAJ5220119.1"/>
    <property type="molecule type" value="Genomic_DNA"/>
</dbReference>
<feature type="region of interest" description="Disordered" evidence="7">
    <location>
        <begin position="138"/>
        <end position="157"/>
    </location>
</feature>
<comment type="caution">
    <text evidence="10">The sequence shown here is derived from an EMBL/GenBank/DDBJ whole genome shotgun (WGS) entry which is preliminary data.</text>
</comment>
<keyword evidence="4" id="KW-1133">Transmembrane helix</keyword>
<dbReference type="Proteomes" id="UP001150941">
    <property type="component" value="Unassembled WGS sequence"/>
</dbReference>
<gene>
    <name evidence="10" type="ORF">N7468_009323</name>
</gene>
<reference evidence="10" key="1">
    <citation type="submission" date="2022-11" db="EMBL/GenBank/DDBJ databases">
        <authorList>
            <person name="Petersen C."/>
        </authorList>
    </citation>
    <scope>NUCLEOTIDE SEQUENCE</scope>
    <source>
        <strain evidence="10">IBT 19713</strain>
    </source>
</reference>
<proteinExistence type="predicted"/>
<reference evidence="10" key="2">
    <citation type="journal article" date="2023" name="IMA Fungus">
        <title>Comparative genomic study of the Penicillium genus elucidates a diverse pangenome and 15 lateral gene transfer events.</title>
        <authorList>
            <person name="Petersen C."/>
            <person name="Sorensen T."/>
            <person name="Nielsen M.R."/>
            <person name="Sondergaard T.E."/>
            <person name="Sorensen J.L."/>
            <person name="Fitzpatrick D.A."/>
            <person name="Frisvad J.C."/>
            <person name="Nielsen K.L."/>
        </authorList>
    </citation>
    <scope>NUCLEOTIDE SEQUENCE</scope>
    <source>
        <strain evidence="10">IBT 19713</strain>
    </source>
</reference>
<organism evidence="10 11">
    <name type="scientific">Penicillium chermesinum</name>
    <dbReference type="NCBI Taxonomy" id="63820"/>
    <lineage>
        <taxon>Eukaryota</taxon>
        <taxon>Fungi</taxon>
        <taxon>Dikarya</taxon>
        <taxon>Ascomycota</taxon>
        <taxon>Pezizomycotina</taxon>
        <taxon>Eurotiomycetes</taxon>
        <taxon>Eurotiomycetidae</taxon>
        <taxon>Eurotiales</taxon>
        <taxon>Aspergillaceae</taxon>
        <taxon>Penicillium</taxon>
    </lineage>
</organism>
<keyword evidence="6" id="KW-0325">Glycoprotein</keyword>
<evidence type="ECO:0000313" key="10">
    <source>
        <dbReference type="EMBL" id="KAJ5220119.1"/>
    </source>
</evidence>
<evidence type="ECO:0000256" key="4">
    <source>
        <dbReference type="ARBA" id="ARBA00022989"/>
    </source>
</evidence>
<keyword evidence="3 8" id="KW-0732">Signal</keyword>